<accession>A0AAE1Y7B0</accession>
<evidence type="ECO:0000256" key="1">
    <source>
        <dbReference type="SAM" id="MobiDB-lite"/>
    </source>
</evidence>
<dbReference type="AlphaFoldDB" id="A0AAE1Y7B0"/>
<feature type="compositionally biased region" description="Polar residues" evidence="1">
    <location>
        <begin position="44"/>
        <end position="55"/>
    </location>
</feature>
<keyword evidence="3" id="KW-1185">Reference proteome</keyword>
<feature type="region of interest" description="Disordered" evidence="1">
    <location>
        <begin position="1"/>
        <end position="31"/>
    </location>
</feature>
<name>A0AAE1Y7B0_9LAMI</name>
<dbReference type="EMBL" id="JACGWO010000006">
    <property type="protein sequence ID" value="KAK4425036.1"/>
    <property type="molecule type" value="Genomic_DNA"/>
</dbReference>
<gene>
    <name evidence="2" type="ORF">Salat_1697200</name>
</gene>
<reference evidence="2" key="2">
    <citation type="journal article" date="2024" name="Plant">
        <title>Genomic evolution and insights into agronomic trait innovations of Sesamum species.</title>
        <authorList>
            <person name="Miao H."/>
            <person name="Wang L."/>
            <person name="Qu L."/>
            <person name="Liu H."/>
            <person name="Sun Y."/>
            <person name="Le M."/>
            <person name="Wang Q."/>
            <person name="Wei S."/>
            <person name="Zheng Y."/>
            <person name="Lin W."/>
            <person name="Duan Y."/>
            <person name="Cao H."/>
            <person name="Xiong S."/>
            <person name="Wang X."/>
            <person name="Wei L."/>
            <person name="Li C."/>
            <person name="Ma Q."/>
            <person name="Ju M."/>
            <person name="Zhao R."/>
            <person name="Li G."/>
            <person name="Mu C."/>
            <person name="Tian Q."/>
            <person name="Mei H."/>
            <person name="Zhang T."/>
            <person name="Gao T."/>
            <person name="Zhang H."/>
        </authorList>
    </citation>
    <scope>NUCLEOTIDE SEQUENCE</scope>
    <source>
        <strain evidence="2">3651</strain>
    </source>
</reference>
<sequence>MGQLEAGREPSQLEGARELVPTARGGAGSSRWRRAWASLRQGAGQASSRQPSSRQGGLELMEARMGHLKAGRMRAGAYEAGGLELMEARMGQLEAGRPRADEGAHGLKLAQLEAHPGAACELGSDASSLVVGQGRGGP</sequence>
<dbReference type="Proteomes" id="UP001293254">
    <property type="component" value="Unassembled WGS sequence"/>
</dbReference>
<proteinExistence type="predicted"/>
<feature type="region of interest" description="Disordered" evidence="1">
    <location>
        <begin position="38"/>
        <end position="57"/>
    </location>
</feature>
<evidence type="ECO:0000313" key="3">
    <source>
        <dbReference type="Proteomes" id="UP001293254"/>
    </source>
</evidence>
<organism evidence="2 3">
    <name type="scientific">Sesamum alatum</name>
    <dbReference type="NCBI Taxonomy" id="300844"/>
    <lineage>
        <taxon>Eukaryota</taxon>
        <taxon>Viridiplantae</taxon>
        <taxon>Streptophyta</taxon>
        <taxon>Embryophyta</taxon>
        <taxon>Tracheophyta</taxon>
        <taxon>Spermatophyta</taxon>
        <taxon>Magnoliopsida</taxon>
        <taxon>eudicotyledons</taxon>
        <taxon>Gunneridae</taxon>
        <taxon>Pentapetalae</taxon>
        <taxon>asterids</taxon>
        <taxon>lamiids</taxon>
        <taxon>Lamiales</taxon>
        <taxon>Pedaliaceae</taxon>
        <taxon>Sesamum</taxon>
    </lineage>
</organism>
<protein>
    <submittedName>
        <fullName evidence="2">Uncharacterized protein</fullName>
    </submittedName>
</protein>
<evidence type="ECO:0000313" key="2">
    <source>
        <dbReference type="EMBL" id="KAK4425036.1"/>
    </source>
</evidence>
<comment type="caution">
    <text evidence="2">The sequence shown here is derived from an EMBL/GenBank/DDBJ whole genome shotgun (WGS) entry which is preliminary data.</text>
</comment>
<reference evidence="2" key="1">
    <citation type="submission" date="2020-06" db="EMBL/GenBank/DDBJ databases">
        <authorList>
            <person name="Li T."/>
            <person name="Hu X."/>
            <person name="Zhang T."/>
            <person name="Song X."/>
            <person name="Zhang H."/>
            <person name="Dai N."/>
            <person name="Sheng W."/>
            <person name="Hou X."/>
            <person name="Wei L."/>
        </authorList>
    </citation>
    <scope>NUCLEOTIDE SEQUENCE</scope>
    <source>
        <strain evidence="2">3651</strain>
        <tissue evidence="2">Leaf</tissue>
    </source>
</reference>